<dbReference type="Proteomes" id="UP001239795">
    <property type="component" value="Unassembled WGS sequence"/>
</dbReference>
<feature type="region of interest" description="Disordered" evidence="1">
    <location>
        <begin position="72"/>
        <end position="93"/>
    </location>
</feature>
<name>A0AAI9UMM6_9PEZI</name>
<keyword evidence="3" id="KW-1185">Reference proteome</keyword>
<gene>
    <name evidence="2" type="ORF">CMEL01_02797</name>
</gene>
<reference evidence="2 3" key="1">
    <citation type="submission" date="2016-10" db="EMBL/GenBank/DDBJ databases">
        <title>The genome sequence of Colletotrichum fioriniae PJ7.</title>
        <authorList>
            <person name="Baroncelli R."/>
        </authorList>
    </citation>
    <scope>NUCLEOTIDE SEQUENCE [LARGE SCALE GENOMIC DNA]</scope>
    <source>
        <strain evidence="2">Col 31</strain>
    </source>
</reference>
<comment type="caution">
    <text evidence="2">The sequence shown here is derived from an EMBL/GenBank/DDBJ whole genome shotgun (WGS) entry which is preliminary data.</text>
</comment>
<protein>
    <submittedName>
        <fullName evidence="2">Uncharacterized protein</fullName>
    </submittedName>
</protein>
<evidence type="ECO:0000313" key="3">
    <source>
        <dbReference type="Proteomes" id="UP001239795"/>
    </source>
</evidence>
<sequence length="162" mass="19355">MVCVQFSFRHQPLRGALFMMRQEIHRPVPKVYMWKQLQSNRCLTYKRYSPPFVTDHFEEPWLISKSLHRAQDAQGETPHLNHQEPLQSKIRSEETNPFEPRHCTYESCARYCRWPYVFWRRDSGLSVRRTEDTGTKQTHVRSQTVYKQSGTNVRCTLPIIKA</sequence>
<proteinExistence type="predicted"/>
<dbReference type="AlphaFoldDB" id="A0AAI9UMM6"/>
<organism evidence="2 3">
    <name type="scientific">Colletotrichum melonis</name>
    <dbReference type="NCBI Taxonomy" id="1209925"/>
    <lineage>
        <taxon>Eukaryota</taxon>
        <taxon>Fungi</taxon>
        <taxon>Dikarya</taxon>
        <taxon>Ascomycota</taxon>
        <taxon>Pezizomycotina</taxon>
        <taxon>Sordariomycetes</taxon>
        <taxon>Hypocreomycetidae</taxon>
        <taxon>Glomerellales</taxon>
        <taxon>Glomerellaceae</taxon>
        <taxon>Colletotrichum</taxon>
        <taxon>Colletotrichum acutatum species complex</taxon>
    </lineage>
</organism>
<evidence type="ECO:0000256" key="1">
    <source>
        <dbReference type="SAM" id="MobiDB-lite"/>
    </source>
</evidence>
<evidence type="ECO:0000313" key="2">
    <source>
        <dbReference type="EMBL" id="KAK1459798.1"/>
    </source>
</evidence>
<accession>A0AAI9UMM6</accession>
<dbReference type="EMBL" id="MLGG01000013">
    <property type="protein sequence ID" value="KAK1459798.1"/>
    <property type="molecule type" value="Genomic_DNA"/>
</dbReference>